<keyword evidence="5" id="KW-1185">Reference proteome</keyword>
<evidence type="ECO:0000313" key="5">
    <source>
        <dbReference type="Proteomes" id="UP001055804"/>
    </source>
</evidence>
<reference evidence="4" key="1">
    <citation type="submission" date="2022-06" db="EMBL/GenBank/DDBJ databases">
        <title>Isolation and Genomics of Futiania mangrovii gen. nov., sp. nov., a Rare and Metabolically-versatile member in the Class Alphaproteobacteria.</title>
        <authorList>
            <person name="Liu L."/>
            <person name="Huang W.-C."/>
            <person name="Pan J."/>
            <person name="Li J."/>
            <person name="Huang Y."/>
            <person name="Du H."/>
            <person name="Liu Y."/>
            <person name="Li M."/>
        </authorList>
    </citation>
    <scope>NUCLEOTIDE SEQUENCE</scope>
    <source>
        <strain evidence="4">FT118</strain>
    </source>
</reference>
<dbReference type="InterPro" id="IPR036663">
    <property type="entry name" value="Fumarylacetoacetase_C_sf"/>
</dbReference>
<keyword evidence="4" id="KW-0378">Hydrolase</keyword>
<evidence type="ECO:0000256" key="2">
    <source>
        <dbReference type="ARBA" id="ARBA00022723"/>
    </source>
</evidence>
<dbReference type="AlphaFoldDB" id="A0A9J6PB50"/>
<dbReference type="Proteomes" id="UP001055804">
    <property type="component" value="Unassembled WGS sequence"/>
</dbReference>
<accession>A0A9J6PB50</accession>
<name>A0A9J6PB50_9PROT</name>
<protein>
    <submittedName>
        <fullName evidence="4">Fumarylacetoacetate hydrolase family protein</fullName>
    </submittedName>
</protein>
<dbReference type="GO" id="GO:0046872">
    <property type="term" value="F:metal ion binding"/>
    <property type="evidence" value="ECO:0007669"/>
    <property type="project" value="UniProtKB-KW"/>
</dbReference>
<dbReference type="GO" id="GO:0016853">
    <property type="term" value="F:isomerase activity"/>
    <property type="evidence" value="ECO:0007669"/>
    <property type="project" value="UniProtKB-ARBA"/>
</dbReference>
<dbReference type="Gene3D" id="3.90.850.10">
    <property type="entry name" value="Fumarylacetoacetase-like, C-terminal domain"/>
    <property type="match status" value="1"/>
</dbReference>
<evidence type="ECO:0000256" key="1">
    <source>
        <dbReference type="ARBA" id="ARBA00010211"/>
    </source>
</evidence>
<dbReference type="GO" id="GO:0016787">
    <property type="term" value="F:hydrolase activity"/>
    <property type="evidence" value="ECO:0007669"/>
    <property type="project" value="UniProtKB-KW"/>
</dbReference>
<evidence type="ECO:0000259" key="3">
    <source>
        <dbReference type="Pfam" id="PF01557"/>
    </source>
</evidence>
<proteinExistence type="inferred from homology"/>
<dbReference type="GO" id="GO:0019752">
    <property type="term" value="P:carboxylic acid metabolic process"/>
    <property type="evidence" value="ECO:0007669"/>
    <property type="project" value="UniProtKB-ARBA"/>
</dbReference>
<dbReference type="FunFam" id="3.90.850.10:FF:000002">
    <property type="entry name" value="2-hydroxyhepta-2,4-diene-1,7-dioate isomerase"/>
    <property type="match status" value="1"/>
</dbReference>
<organism evidence="4 5">
    <name type="scientific">Futiania mangrovi</name>
    <dbReference type="NCBI Taxonomy" id="2959716"/>
    <lineage>
        <taxon>Bacteria</taxon>
        <taxon>Pseudomonadati</taxon>
        <taxon>Pseudomonadota</taxon>
        <taxon>Alphaproteobacteria</taxon>
        <taxon>Futianiales</taxon>
        <taxon>Futianiaceae</taxon>
        <taxon>Futiania</taxon>
    </lineage>
</organism>
<dbReference type="RefSeq" id="WP_269333316.1">
    <property type="nucleotide sequence ID" value="NZ_JAMZFT010000003.1"/>
</dbReference>
<dbReference type="PANTHER" id="PTHR42796">
    <property type="entry name" value="FUMARYLACETOACETATE HYDROLASE DOMAIN-CONTAINING PROTEIN 2A-RELATED"/>
    <property type="match status" value="1"/>
</dbReference>
<sequence length="282" mass="30002">MKLVRYGEAGRERPGLLDAGGRVRDLSGVIDDVGGRWLLPAALEMLRGIDPATLPAVEGTPRLGAPVGNVGKLVCIGLNYADHADEMNLPRPDKPVVFMKATSSICGPNDDILIPPGSEKTDWEVELGIVIGAPARFVTPGKALAHVAGYTIVQDVSERDWQQNEGGQWVKAKSSDTFGPVGPWLVTADEVPDPQALDIWLEVNGTRMQDGNTATMIFGVAEVVAHISRFMTLEPGDVIATGTPPGVGVGRTPQVFYKPGDRVRLGISGLGEQAATLVRDPR</sequence>
<dbReference type="SUPFAM" id="SSF56529">
    <property type="entry name" value="FAH"/>
    <property type="match status" value="1"/>
</dbReference>
<dbReference type="InterPro" id="IPR051121">
    <property type="entry name" value="FAH"/>
</dbReference>
<dbReference type="PANTHER" id="PTHR42796:SF4">
    <property type="entry name" value="FUMARYLACETOACETATE HYDROLASE DOMAIN-CONTAINING PROTEIN 2A"/>
    <property type="match status" value="1"/>
</dbReference>
<evidence type="ECO:0000313" key="4">
    <source>
        <dbReference type="EMBL" id="MCP1337348.1"/>
    </source>
</evidence>
<gene>
    <name evidence="4" type="ORF">NJQ99_13075</name>
</gene>
<keyword evidence="2" id="KW-0479">Metal-binding</keyword>
<comment type="caution">
    <text evidence="4">The sequence shown here is derived from an EMBL/GenBank/DDBJ whole genome shotgun (WGS) entry which is preliminary data.</text>
</comment>
<dbReference type="Pfam" id="PF01557">
    <property type="entry name" value="FAA_hydrolase"/>
    <property type="match status" value="1"/>
</dbReference>
<feature type="domain" description="Fumarylacetoacetase-like C-terminal" evidence="3">
    <location>
        <begin position="72"/>
        <end position="277"/>
    </location>
</feature>
<dbReference type="InterPro" id="IPR011234">
    <property type="entry name" value="Fumarylacetoacetase-like_C"/>
</dbReference>
<dbReference type="EMBL" id="JAMZFT010000003">
    <property type="protein sequence ID" value="MCP1337348.1"/>
    <property type="molecule type" value="Genomic_DNA"/>
</dbReference>
<comment type="similarity">
    <text evidence="1">Belongs to the FAH family.</text>
</comment>